<evidence type="ECO:0000256" key="1">
    <source>
        <dbReference type="ARBA" id="ARBA00022679"/>
    </source>
</evidence>
<proteinExistence type="predicted"/>
<comment type="caution">
    <text evidence="4">The sequence shown here is derived from an EMBL/GenBank/DDBJ whole genome shotgun (WGS) entry which is preliminary data.</text>
</comment>
<dbReference type="OrthoDB" id="9799092at2"/>
<keyword evidence="1 4" id="KW-0808">Transferase</keyword>
<dbReference type="RefSeq" id="WP_133605478.1">
    <property type="nucleotide sequence ID" value="NZ_JAUFPJ010000012.1"/>
</dbReference>
<dbReference type="PANTHER" id="PTHR43072">
    <property type="entry name" value="N-ACETYLTRANSFERASE"/>
    <property type="match status" value="1"/>
</dbReference>
<dbReference type="SUPFAM" id="SSF55729">
    <property type="entry name" value="Acyl-CoA N-acyltransferases (Nat)"/>
    <property type="match status" value="1"/>
</dbReference>
<dbReference type="AlphaFoldDB" id="A0A4R6MR77"/>
<dbReference type="CDD" id="cd04301">
    <property type="entry name" value="NAT_SF"/>
    <property type="match status" value="1"/>
</dbReference>
<evidence type="ECO:0000313" key="4">
    <source>
        <dbReference type="EMBL" id="TDP04514.1"/>
    </source>
</evidence>
<evidence type="ECO:0000259" key="3">
    <source>
        <dbReference type="PROSITE" id="PS51186"/>
    </source>
</evidence>
<dbReference type="Proteomes" id="UP000295357">
    <property type="component" value="Unassembled WGS sequence"/>
</dbReference>
<dbReference type="EMBL" id="SNXE01000014">
    <property type="protein sequence ID" value="TDP04514.1"/>
    <property type="molecule type" value="Genomic_DNA"/>
</dbReference>
<name>A0A4R6MR77_9BURK</name>
<keyword evidence="2" id="KW-0012">Acyltransferase</keyword>
<keyword evidence="5" id="KW-1185">Reference proteome</keyword>
<sequence length="164" mass="17959">MDIRHATPEDLPALSELRNWYIANSNATFDVAPLSAEAMQAWFSQFGRGPHRLLVAEQAGGLLGYCSSQRYRAHQAFDTTVETSIYAHPQAARRGVGSALYQALFEGLAGQGLHRAVVGIALPNAASLRLHEKFGFRPVGVFSEYATKHGQFISSQWLERGLSA</sequence>
<evidence type="ECO:0000256" key="2">
    <source>
        <dbReference type="ARBA" id="ARBA00023315"/>
    </source>
</evidence>
<gene>
    <name evidence="4" type="ORF">DFR39_1143</name>
</gene>
<protein>
    <submittedName>
        <fullName evidence="4">Phosphinothricin acetyltransferase</fullName>
    </submittedName>
</protein>
<evidence type="ECO:0000313" key="5">
    <source>
        <dbReference type="Proteomes" id="UP000295357"/>
    </source>
</evidence>
<dbReference type="GO" id="GO:0016747">
    <property type="term" value="F:acyltransferase activity, transferring groups other than amino-acyl groups"/>
    <property type="evidence" value="ECO:0007669"/>
    <property type="project" value="InterPro"/>
</dbReference>
<feature type="domain" description="N-acetyltransferase" evidence="3">
    <location>
        <begin position="1"/>
        <end position="159"/>
    </location>
</feature>
<organism evidence="4 5">
    <name type="scientific">Roseateles asaccharophilus</name>
    <dbReference type="NCBI Taxonomy" id="582607"/>
    <lineage>
        <taxon>Bacteria</taxon>
        <taxon>Pseudomonadati</taxon>
        <taxon>Pseudomonadota</taxon>
        <taxon>Betaproteobacteria</taxon>
        <taxon>Burkholderiales</taxon>
        <taxon>Sphaerotilaceae</taxon>
        <taxon>Roseateles</taxon>
    </lineage>
</organism>
<reference evidence="4 5" key="1">
    <citation type="submission" date="2019-03" db="EMBL/GenBank/DDBJ databases">
        <title>Genomic Encyclopedia of Type Strains, Phase IV (KMG-IV): sequencing the most valuable type-strain genomes for metagenomic binning, comparative biology and taxonomic classification.</title>
        <authorList>
            <person name="Goeker M."/>
        </authorList>
    </citation>
    <scope>NUCLEOTIDE SEQUENCE [LARGE SCALE GENOMIC DNA]</scope>
    <source>
        <strain evidence="4 5">DSM 25082</strain>
    </source>
</reference>
<accession>A0A4R6MR77</accession>
<dbReference type="InterPro" id="IPR000182">
    <property type="entry name" value="GNAT_dom"/>
</dbReference>
<dbReference type="InterPro" id="IPR016181">
    <property type="entry name" value="Acyl_CoA_acyltransferase"/>
</dbReference>
<dbReference type="Gene3D" id="3.40.630.30">
    <property type="match status" value="1"/>
</dbReference>
<dbReference type="PANTHER" id="PTHR43072:SF23">
    <property type="entry name" value="UPF0039 PROTEIN C11D3.02C"/>
    <property type="match status" value="1"/>
</dbReference>
<dbReference type="PROSITE" id="PS51186">
    <property type="entry name" value="GNAT"/>
    <property type="match status" value="1"/>
</dbReference>
<dbReference type="Pfam" id="PF00583">
    <property type="entry name" value="Acetyltransf_1"/>
    <property type="match status" value="1"/>
</dbReference>